<dbReference type="InterPro" id="IPR005467">
    <property type="entry name" value="His_kinase_dom"/>
</dbReference>
<dbReference type="SMART" id="SM00387">
    <property type="entry name" value="HATPase_c"/>
    <property type="match status" value="1"/>
</dbReference>
<dbReference type="InterPro" id="IPR000014">
    <property type="entry name" value="PAS"/>
</dbReference>
<feature type="domain" description="PAS" evidence="17">
    <location>
        <begin position="401"/>
        <end position="471"/>
    </location>
</feature>
<dbReference type="InterPro" id="IPR003661">
    <property type="entry name" value="HisK_dim/P_dom"/>
</dbReference>
<dbReference type="SMART" id="SM00091">
    <property type="entry name" value="PAS"/>
    <property type="match status" value="6"/>
</dbReference>
<comment type="catalytic activity">
    <reaction evidence="1">
        <text>ATP + protein L-histidine = ADP + protein N-phospho-L-histidine.</text>
        <dbReference type="EC" id="2.7.13.3"/>
    </reaction>
</comment>
<dbReference type="InterPro" id="IPR036890">
    <property type="entry name" value="HATPase_C_sf"/>
</dbReference>
<evidence type="ECO:0000259" key="16">
    <source>
        <dbReference type="PROSITE" id="PS50110"/>
    </source>
</evidence>
<gene>
    <name evidence="19" type="ORF">SOCE26_083810</name>
</gene>
<dbReference type="OrthoDB" id="5523766at2"/>
<proteinExistence type="predicted"/>
<dbReference type="CDD" id="cd17580">
    <property type="entry name" value="REC_2_DhkD-like"/>
    <property type="match status" value="1"/>
</dbReference>
<evidence type="ECO:0000256" key="10">
    <source>
        <dbReference type="ARBA" id="ARBA00022741"/>
    </source>
</evidence>
<keyword evidence="13" id="KW-0472">Membrane</keyword>
<evidence type="ECO:0000259" key="17">
    <source>
        <dbReference type="PROSITE" id="PS50112"/>
    </source>
</evidence>
<dbReference type="Pfam" id="PF13426">
    <property type="entry name" value="PAS_9"/>
    <property type="match status" value="1"/>
</dbReference>
<evidence type="ECO:0000256" key="3">
    <source>
        <dbReference type="ARBA" id="ARBA00012438"/>
    </source>
</evidence>
<dbReference type="CDD" id="cd00130">
    <property type="entry name" value="PAS"/>
    <property type="match status" value="6"/>
</dbReference>
<keyword evidence="10" id="KW-0547">Nucleotide-binding</keyword>
<feature type="domain" description="PAS" evidence="17">
    <location>
        <begin position="17"/>
        <end position="87"/>
    </location>
</feature>
<protein>
    <recommendedName>
        <fullName evidence="3">histidine kinase</fullName>
        <ecNumber evidence="3">2.7.13.3</ecNumber>
    </recommendedName>
</protein>
<dbReference type="InterPro" id="IPR000700">
    <property type="entry name" value="PAS-assoc_C"/>
</dbReference>
<dbReference type="RefSeq" id="WP_159397806.1">
    <property type="nucleotide sequence ID" value="NZ_CP012673.1"/>
</dbReference>
<dbReference type="SUPFAM" id="SSF52172">
    <property type="entry name" value="CheY-like"/>
    <property type="match status" value="1"/>
</dbReference>
<dbReference type="FunFam" id="3.30.565.10:FF:000006">
    <property type="entry name" value="Sensor histidine kinase WalK"/>
    <property type="match status" value="1"/>
</dbReference>
<evidence type="ECO:0000259" key="15">
    <source>
        <dbReference type="PROSITE" id="PS50109"/>
    </source>
</evidence>
<evidence type="ECO:0000256" key="13">
    <source>
        <dbReference type="ARBA" id="ARBA00023136"/>
    </source>
</evidence>
<organism evidence="19 20">
    <name type="scientific">Sorangium cellulosum</name>
    <name type="common">Polyangium cellulosum</name>
    <dbReference type="NCBI Taxonomy" id="56"/>
    <lineage>
        <taxon>Bacteria</taxon>
        <taxon>Pseudomonadati</taxon>
        <taxon>Myxococcota</taxon>
        <taxon>Polyangia</taxon>
        <taxon>Polyangiales</taxon>
        <taxon>Polyangiaceae</taxon>
        <taxon>Sorangium</taxon>
    </lineage>
</organism>
<dbReference type="SUPFAM" id="SSF47384">
    <property type="entry name" value="Homodimeric domain of signal transducing histidine kinase"/>
    <property type="match status" value="1"/>
</dbReference>
<feature type="domain" description="PAC" evidence="18">
    <location>
        <begin position="221"/>
        <end position="272"/>
    </location>
</feature>
<evidence type="ECO:0000256" key="9">
    <source>
        <dbReference type="ARBA" id="ARBA00022737"/>
    </source>
</evidence>
<dbReference type="PRINTS" id="PR00344">
    <property type="entry name" value="BCTRLSENSOR"/>
</dbReference>
<keyword evidence="8" id="KW-0812">Transmembrane</keyword>
<accession>A0A2L0F5R4</accession>
<dbReference type="InterPro" id="IPR013655">
    <property type="entry name" value="PAS_fold_3"/>
</dbReference>
<dbReference type="PROSITE" id="PS50109">
    <property type="entry name" value="HIS_KIN"/>
    <property type="match status" value="1"/>
</dbReference>
<evidence type="ECO:0000313" key="19">
    <source>
        <dbReference type="EMBL" id="AUX46872.1"/>
    </source>
</evidence>
<dbReference type="InterPro" id="IPR052162">
    <property type="entry name" value="Sensor_kinase/Photoreceptor"/>
</dbReference>
<dbReference type="GO" id="GO:0005886">
    <property type="term" value="C:plasma membrane"/>
    <property type="evidence" value="ECO:0007669"/>
    <property type="project" value="UniProtKB-SubCell"/>
</dbReference>
<evidence type="ECO:0000256" key="11">
    <source>
        <dbReference type="ARBA" id="ARBA00022777"/>
    </source>
</evidence>
<dbReference type="GO" id="GO:0000166">
    <property type="term" value="F:nucleotide binding"/>
    <property type="evidence" value="ECO:0007669"/>
    <property type="project" value="UniProtKB-KW"/>
</dbReference>
<dbReference type="FunFam" id="3.30.450.20:FF:000099">
    <property type="entry name" value="Sensory box sensor histidine kinase"/>
    <property type="match status" value="3"/>
</dbReference>
<sequence>MAVTSPKYDRGATRRGIEPQLRLLAESIPQLVWAACCDGSFEYVNRQFREYTGLSAERARRLGLAAVLHPEDAARYAAAWRAAVAGGAALELEFRLRRHDGVYRWFLGRAEPSEDAGGRGERWIGTATDIEERRRWEGAPRRQIEGELHLKAALLDQVGEAAFAWELGGTNGIVYFGPGAERLYGLSSAEALGRPRHDLLPTALPAPTSQIIAAIEREGRWEGELWHMTRDGRQVLLESRMQLVEEVGRRRLVLETARDITVRRRAEEGLRQSEARLRLALTGGQLGVWEWELASSRLFWSSEALECAGLSAAQFGGTQDDFARLVHPDDREAVGAHIERALRGETDYSVEFRMLHADGQVRWVHSRAMVQRDRDGRPLRMVGVVGDITARKLSELALRESELRFRNMADQAPVMIWVTGPDGRATYGNRLWLEFSGQAEATAVGLGWLDALHPEDRLSTLQAFRRAEARRESVRLDYRLRRHDGAYRWCIASGTPRLGPDGEFLGYVGSVIDITERKEAELLLQESEDRFRRAVMAAPFPVMIHADDGQVVCVNRAWTDIAGYAPGDLPTVEAWVGRAHGAQKDEVLSRIQALYALEVPSNAESEATIATATGERRTWLFRGAPLGKDAAGRRLAITIAHDITERKRADDALRESEAKFRTLADAMPQIIWTSRPDGTLEYYNRKWYDFTAVREGEATPETWIAFLHEDDRGRCLDAWRRAVVTGEPWELEYRFFSPAAREHRWFLGRALPVRGPSGEIVQWCGTGTDIHDQKCAEAALKEADRRKDEFLAMLAHELRNPLGPLRNAAEILRRSGLQQPWAAQACGVLERQIVHMARLVDDLLDVSRVARGRITLRKERCDLAQLLRHTAEDYRSTLEANGLALAVEIPAEPLWVHADPTRLSQAISNVLHNANKFTDAGGRVTASLSATPEGSAEIRVRDTGIGMDAAMLARAFDPFTQADRSLDRSRGGLGLGLSLVRGLVELHGGAVSAESAGVGRGTAVVVRLPLERSVAPPAPRPAPTSDVAARSLRILVIEDNEDAAAMLQALLTMEGYRVEVALSGPAGVDAARSFVPEVILCDIGLPGEMDGYGVARALKGGAGASPWLLIALTGYGREEDRRRAQEAGFDMHFTKPIEPSSLESLLASIAARG</sequence>
<name>A0A2L0F5R4_SORCE</name>
<keyword evidence="4" id="KW-1003">Cell membrane</keyword>
<evidence type="ECO:0000256" key="6">
    <source>
        <dbReference type="ARBA" id="ARBA00022553"/>
    </source>
</evidence>
<dbReference type="FunFam" id="2.10.70.100:FF:000001">
    <property type="entry name" value="Sensory transduction histidine kinase"/>
    <property type="match status" value="1"/>
</dbReference>
<feature type="domain" description="Histidine kinase" evidence="15">
    <location>
        <begin position="793"/>
        <end position="1012"/>
    </location>
</feature>
<evidence type="ECO:0000259" key="18">
    <source>
        <dbReference type="PROSITE" id="PS50113"/>
    </source>
</evidence>
<dbReference type="InterPro" id="IPR035965">
    <property type="entry name" value="PAS-like_dom_sf"/>
</dbReference>
<keyword evidence="6 14" id="KW-0597">Phosphoprotein</keyword>
<dbReference type="SMART" id="SM00388">
    <property type="entry name" value="HisKA"/>
    <property type="match status" value="1"/>
</dbReference>
<dbReference type="InterPro" id="IPR003594">
    <property type="entry name" value="HATPase_dom"/>
</dbReference>
<dbReference type="PROSITE" id="PS50110">
    <property type="entry name" value="RESPONSE_REGULATORY"/>
    <property type="match status" value="1"/>
</dbReference>
<comment type="subcellular location">
    <subcellularLocation>
        <location evidence="2">Cell inner membrane</location>
        <topology evidence="2">Multi-pass membrane protein</topology>
    </subcellularLocation>
</comment>
<dbReference type="SMART" id="SM00086">
    <property type="entry name" value="PAC"/>
    <property type="match status" value="6"/>
</dbReference>
<dbReference type="PROSITE" id="PS50113">
    <property type="entry name" value="PAC"/>
    <property type="match status" value="6"/>
</dbReference>
<dbReference type="Pfam" id="PF00072">
    <property type="entry name" value="Response_reg"/>
    <property type="match status" value="1"/>
</dbReference>
<feature type="domain" description="PAC" evidence="18">
    <location>
        <begin position="474"/>
        <end position="526"/>
    </location>
</feature>
<evidence type="ECO:0000256" key="7">
    <source>
        <dbReference type="ARBA" id="ARBA00022679"/>
    </source>
</evidence>
<evidence type="ECO:0000256" key="5">
    <source>
        <dbReference type="ARBA" id="ARBA00022519"/>
    </source>
</evidence>
<feature type="domain" description="PAS" evidence="17">
    <location>
        <begin position="154"/>
        <end position="194"/>
    </location>
</feature>
<feature type="domain" description="PAC" evidence="18">
    <location>
        <begin position="603"/>
        <end position="655"/>
    </location>
</feature>
<dbReference type="Gene3D" id="1.10.287.130">
    <property type="match status" value="1"/>
</dbReference>
<dbReference type="Gene3D" id="3.30.450.20">
    <property type="entry name" value="PAS domain"/>
    <property type="match status" value="6"/>
</dbReference>
<feature type="domain" description="PAS" evidence="17">
    <location>
        <begin position="656"/>
        <end position="726"/>
    </location>
</feature>
<feature type="domain" description="PAC" evidence="18">
    <location>
        <begin position="348"/>
        <end position="400"/>
    </location>
</feature>
<dbReference type="EMBL" id="CP012673">
    <property type="protein sequence ID" value="AUX46872.1"/>
    <property type="molecule type" value="Genomic_DNA"/>
</dbReference>
<dbReference type="Pfam" id="PF00512">
    <property type="entry name" value="HisKA"/>
    <property type="match status" value="1"/>
</dbReference>
<feature type="domain" description="PAC" evidence="18">
    <location>
        <begin position="729"/>
        <end position="782"/>
    </location>
</feature>
<evidence type="ECO:0000256" key="1">
    <source>
        <dbReference type="ARBA" id="ARBA00000085"/>
    </source>
</evidence>
<reference evidence="19 20" key="1">
    <citation type="submission" date="2015-09" db="EMBL/GenBank/DDBJ databases">
        <title>Sorangium comparison.</title>
        <authorList>
            <person name="Zaburannyi N."/>
            <person name="Bunk B."/>
            <person name="Overmann J."/>
            <person name="Mueller R."/>
        </authorList>
    </citation>
    <scope>NUCLEOTIDE SEQUENCE [LARGE SCALE GENOMIC DNA]</scope>
    <source>
        <strain evidence="19 20">So ce26</strain>
    </source>
</reference>
<keyword evidence="11" id="KW-0418">Kinase</keyword>
<dbReference type="PANTHER" id="PTHR43304:SF1">
    <property type="entry name" value="PAC DOMAIN-CONTAINING PROTEIN"/>
    <property type="match status" value="1"/>
</dbReference>
<dbReference type="Gene3D" id="2.10.70.100">
    <property type="match status" value="1"/>
</dbReference>
<dbReference type="Pfam" id="PF08448">
    <property type="entry name" value="PAS_4"/>
    <property type="match status" value="1"/>
</dbReference>
<evidence type="ECO:0000256" key="4">
    <source>
        <dbReference type="ARBA" id="ARBA00022475"/>
    </source>
</evidence>
<dbReference type="InterPro" id="IPR036097">
    <property type="entry name" value="HisK_dim/P_sf"/>
</dbReference>
<evidence type="ECO:0000256" key="2">
    <source>
        <dbReference type="ARBA" id="ARBA00004429"/>
    </source>
</evidence>
<keyword evidence="5" id="KW-0997">Cell inner membrane</keyword>
<dbReference type="AlphaFoldDB" id="A0A2L0F5R4"/>
<feature type="domain" description="Response regulatory" evidence="16">
    <location>
        <begin position="1033"/>
        <end position="1150"/>
    </location>
</feature>
<feature type="domain" description="PAS" evidence="17">
    <location>
        <begin position="273"/>
        <end position="345"/>
    </location>
</feature>
<keyword evidence="12" id="KW-1133">Transmembrane helix</keyword>
<dbReference type="GO" id="GO:0000155">
    <property type="term" value="F:phosphorelay sensor kinase activity"/>
    <property type="evidence" value="ECO:0007669"/>
    <property type="project" value="InterPro"/>
</dbReference>
<dbReference type="PANTHER" id="PTHR43304">
    <property type="entry name" value="PHYTOCHROME-LIKE PROTEIN CPH1"/>
    <property type="match status" value="1"/>
</dbReference>
<dbReference type="SUPFAM" id="SSF55785">
    <property type="entry name" value="PYP-like sensor domain (PAS domain)"/>
    <property type="match status" value="6"/>
</dbReference>
<feature type="domain" description="PAS" evidence="17">
    <location>
        <begin position="527"/>
        <end position="569"/>
    </location>
</feature>
<evidence type="ECO:0000256" key="12">
    <source>
        <dbReference type="ARBA" id="ARBA00022989"/>
    </source>
</evidence>
<dbReference type="PROSITE" id="PS50112">
    <property type="entry name" value="PAS"/>
    <property type="match status" value="6"/>
</dbReference>
<dbReference type="Pfam" id="PF08447">
    <property type="entry name" value="PAS_3"/>
    <property type="match status" value="4"/>
</dbReference>
<dbReference type="CDD" id="cd00082">
    <property type="entry name" value="HisKA"/>
    <property type="match status" value="1"/>
</dbReference>
<evidence type="ECO:0000313" key="20">
    <source>
        <dbReference type="Proteomes" id="UP000238348"/>
    </source>
</evidence>
<dbReference type="InterPro" id="IPR011006">
    <property type="entry name" value="CheY-like_superfamily"/>
</dbReference>
<dbReference type="NCBIfam" id="TIGR00229">
    <property type="entry name" value="sensory_box"/>
    <property type="match status" value="6"/>
</dbReference>
<dbReference type="EC" id="2.7.13.3" evidence="3"/>
<evidence type="ECO:0000256" key="8">
    <source>
        <dbReference type="ARBA" id="ARBA00022692"/>
    </source>
</evidence>
<dbReference type="InterPro" id="IPR001610">
    <property type="entry name" value="PAC"/>
</dbReference>
<dbReference type="Gene3D" id="3.40.50.2300">
    <property type="match status" value="1"/>
</dbReference>
<dbReference type="Pfam" id="PF02518">
    <property type="entry name" value="HATPase_c"/>
    <property type="match status" value="1"/>
</dbReference>
<dbReference type="InterPro" id="IPR001789">
    <property type="entry name" value="Sig_transdc_resp-reg_receiver"/>
</dbReference>
<dbReference type="SUPFAM" id="SSF55874">
    <property type="entry name" value="ATPase domain of HSP90 chaperone/DNA topoisomerase II/histidine kinase"/>
    <property type="match status" value="1"/>
</dbReference>
<dbReference type="Proteomes" id="UP000238348">
    <property type="component" value="Chromosome"/>
</dbReference>
<evidence type="ECO:0000256" key="14">
    <source>
        <dbReference type="PROSITE-ProRule" id="PRU00169"/>
    </source>
</evidence>
<feature type="modified residue" description="4-aspartylphosphate" evidence="14">
    <location>
        <position position="1082"/>
    </location>
</feature>
<dbReference type="Gene3D" id="3.30.565.10">
    <property type="entry name" value="Histidine kinase-like ATPase, C-terminal domain"/>
    <property type="match status" value="1"/>
</dbReference>
<feature type="domain" description="PAC" evidence="18">
    <location>
        <begin position="90"/>
        <end position="142"/>
    </location>
</feature>
<keyword evidence="7" id="KW-0808">Transferase</keyword>
<dbReference type="InterPro" id="IPR004358">
    <property type="entry name" value="Sig_transdc_His_kin-like_C"/>
</dbReference>
<dbReference type="SMART" id="SM00448">
    <property type="entry name" value="REC"/>
    <property type="match status" value="1"/>
</dbReference>
<dbReference type="InterPro" id="IPR013656">
    <property type="entry name" value="PAS_4"/>
</dbReference>
<keyword evidence="9" id="KW-0677">Repeat</keyword>